<dbReference type="InterPro" id="IPR038693">
    <property type="entry name" value="PaaB_sf"/>
</dbReference>
<evidence type="ECO:0000313" key="1">
    <source>
        <dbReference type="EMBL" id="NMP22802.1"/>
    </source>
</evidence>
<dbReference type="RefSeq" id="WP_169099461.1">
    <property type="nucleotide sequence ID" value="NZ_JABBVZ010000031.1"/>
</dbReference>
<name>A0A7Y0Q2R1_9FIRM</name>
<accession>A0A7Y0Q2R1</accession>
<dbReference type="Pfam" id="PF06243">
    <property type="entry name" value="PaaB"/>
    <property type="match status" value="1"/>
</dbReference>
<dbReference type="EMBL" id="JABBVZ010000031">
    <property type="protein sequence ID" value="NMP22802.1"/>
    <property type="molecule type" value="Genomic_DNA"/>
</dbReference>
<dbReference type="Proteomes" id="UP000533476">
    <property type="component" value="Unassembled WGS sequence"/>
</dbReference>
<protein>
    <submittedName>
        <fullName evidence="1">Phenylacetic acid degradation protein</fullName>
    </submittedName>
</protein>
<evidence type="ECO:0000313" key="2">
    <source>
        <dbReference type="Proteomes" id="UP000533476"/>
    </source>
</evidence>
<proteinExistence type="predicted"/>
<keyword evidence="2" id="KW-1185">Reference proteome</keyword>
<comment type="caution">
    <text evidence="1">The sequence shown here is derived from an EMBL/GenBank/DDBJ whole genome shotgun (WGS) entry which is preliminary data.</text>
</comment>
<dbReference type="InterPro" id="IPR009359">
    <property type="entry name" value="PaaB"/>
</dbReference>
<dbReference type="AlphaFoldDB" id="A0A7Y0Q2R1"/>
<gene>
    <name evidence="1" type="ORF">HIJ39_10620</name>
</gene>
<sequence length="117" mass="13113">MAIDDLPVYEVFWQKDALSFATHVGSVRAASDQAALEAAREAYFRRDSAFDIWVVREDHIARARVIPETLPDAPETKSYRLPNGYDNAPLWKKFKAQAQKIEDVAAEMAASQGGSER</sequence>
<dbReference type="Gene3D" id="3.10.20.520">
    <property type="entry name" value="Phenylacetic acid degradation B"/>
    <property type="match status" value="1"/>
</dbReference>
<reference evidence="1 2" key="1">
    <citation type="submission" date="2020-04" db="EMBL/GenBank/DDBJ databases">
        <authorList>
            <person name="Zhang R."/>
            <person name="Schippers A."/>
        </authorList>
    </citation>
    <scope>NUCLEOTIDE SEQUENCE [LARGE SCALE GENOMIC DNA]</scope>
    <source>
        <strain evidence="1 2">DSM 109850</strain>
    </source>
</reference>
<organism evidence="1 2">
    <name type="scientific">Sulfobacillus harzensis</name>
    <dbReference type="NCBI Taxonomy" id="2729629"/>
    <lineage>
        <taxon>Bacteria</taxon>
        <taxon>Bacillati</taxon>
        <taxon>Bacillota</taxon>
        <taxon>Clostridia</taxon>
        <taxon>Eubacteriales</taxon>
        <taxon>Clostridiales Family XVII. Incertae Sedis</taxon>
        <taxon>Sulfobacillus</taxon>
    </lineage>
</organism>